<evidence type="ECO:0000256" key="4">
    <source>
        <dbReference type="ARBA" id="ARBA00022729"/>
    </source>
</evidence>
<sequence>MRCSENQHFESCGTDCPLTCDNYNNPPLICNLMCVARCFCDDGYVEKTMGECVKPEDCPKIGILQTAQDKTCLSRPETGMCRAYFPMWYYDATTGKCKTFVYGGCQGNGNRYRTEQECLENCGDVRVSNTEICALPADSGICMGPFDRYYFDSTSGECKTFNYGGCGGNLNNFETIEECNEKCLSPGESN</sequence>
<dbReference type="PANTHER" id="PTHR10083:SF374">
    <property type="entry name" value="BPTI_KUNITZ INHIBITOR DOMAIN-CONTAINING PROTEIN"/>
    <property type="match status" value="1"/>
</dbReference>
<dbReference type="InterPro" id="IPR020901">
    <property type="entry name" value="Prtase_inh_Kunz-CS"/>
</dbReference>
<evidence type="ECO:0000256" key="6">
    <source>
        <dbReference type="ARBA" id="ARBA00023157"/>
    </source>
</evidence>
<dbReference type="CDD" id="cd22638">
    <property type="entry name" value="Kunitz_amblin-like"/>
    <property type="match status" value="1"/>
</dbReference>
<dbReference type="CDD" id="cd00109">
    <property type="entry name" value="Kunitz-type"/>
    <property type="match status" value="1"/>
</dbReference>
<keyword evidence="3" id="KW-0646">Protease inhibitor</keyword>
<dbReference type="InterPro" id="IPR036084">
    <property type="entry name" value="Ser_inhib-like_sf"/>
</dbReference>
<keyword evidence="6" id="KW-1015">Disulfide bond</keyword>
<dbReference type="PROSITE" id="PS50279">
    <property type="entry name" value="BPTI_KUNITZ_2"/>
    <property type="match status" value="2"/>
</dbReference>
<keyword evidence="5" id="KW-0722">Serine protease inhibitor</keyword>
<name>A0A8X6UIH6_NEPPI</name>
<evidence type="ECO:0000313" key="8">
    <source>
        <dbReference type="EMBL" id="GFU13369.1"/>
    </source>
</evidence>
<dbReference type="Gene3D" id="2.10.25.10">
    <property type="entry name" value="Laminin"/>
    <property type="match status" value="1"/>
</dbReference>
<keyword evidence="9" id="KW-1185">Reference proteome</keyword>
<evidence type="ECO:0000313" key="9">
    <source>
        <dbReference type="Proteomes" id="UP000887013"/>
    </source>
</evidence>
<protein>
    <submittedName>
        <fullName evidence="8">Carboxypeptidase inhibitor SmCI</fullName>
    </submittedName>
</protein>
<keyword evidence="2" id="KW-0964">Secreted</keyword>
<dbReference type="FunFam" id="4.10.410.10:FF:000020">
    <property type="entry name" value="Collagen, type VI, alpha 3"/>
    <property type="match status" value="1"/>
</dbReference>
<dbReference type="PROSITE" id="PS00280">
    <property type="entry name" value="BPTI_KUNITZ_1"/>
    <property type="match status" value="2"/>
</dbReference>
<comment type="caution">
    <text evidence="8">The sequence shown here is derived from an EMBL/GenBank/DDBJ whole genome shotgun (WGS) entry which is preliminary data.</text>
</comment>
<dbReference type="SUPFAM" id="SSF57567">
    <property type="entry name" value="Serine protease inhibitors"/>
    <property type="match status" value="1"/>
</dbReference>
<dbReference type="InterPro" id="IPR050098">
    <property type="entry name" value="TFPI/VKTCI-like"/>
</dbReference>
<dbReference type="Gene3D" id="4.10.410.10">
    <property type="entry name" value="Pancreatic trypsin inhibitor Kunitz domain"/>
    <property type="match status" value="2"/>
</dbReference>
<dbReference type="PANTHER" id="PTHR10083">
    <property type="entry name" value="KUNITZ-TYPE PROTEASE INHIBITOR-RELATED"/>
    <property type="match status" value="1"/>
</dbReference>
<dbReference type="Proteomes" id="UP000887013">
    <property type="component" value="Unassembled WGS sequence"/>
</dbReference>
<proteinExistence type="predicted"/>
<dbReference type="EMBL" id="BMAW01125652">
    <property type="protein sequence ID" value="GFU13369.1"/>
    <property type="molecule type" value="Genomic_DNA"/>
</dbReference>
<evidence type="ECO:0000256" key="2">
    <source>
        <dbReference type="ARBA" id="ARBA00022525"/>
    </source>
</evidence>
<dbReference type="InterPro" id="IPR036880">
    <property type="entry name" value="Kunitz_BPTI_sf"/>
</dbReference>
<dbReference type="GO" id="GO:0005615">
    <property type="term" value="C:extracellular space"/>
    <property type="evidence" value="ECO:0007669"/>
    <property type="project" value="TreeGrafter"/>
</dbReference>
<reference evidence="8" key="1">
    <citation type="submission" date="2020-08" db="EMBL/GenBank/DDBJ databases">
        <title>Multicomponent nature underlies the extraordinary mechanical properties of spider dragline silk.</title>
        <authorList>
            <person name="Kono N."/>
            <person name="Nakamura H."/>
            <person name="Mori M."/>
            <person name="Yoshida Y."/>
            <person name="Ohtoshi R."/>
            <person name="Malay A.D."/>
            <person name="Moran D.A.P."/>
            <person name="Tomita M."/>
            <person name="Numata K."/>
            <person name="Arakawa K."/>
        </authorList>
    </citation>
    <scope>NUCLEOTIDE SEQUENCE</scope>
</reference>
<dbReference type="InterPro" id="IPR002223">
    <property type="entry name" value="Kunitz_BPTI"/>
</dbReference>
<dbReference type="OrthoDB" id="6432421at2759"/>
<dbReference type="CDD" id="cd19941">
    <property type="entry name" value="TIL"/>
    <property type="match status" value="1"/>
</dbReference>
<dbReference type="AlphaFoldDB" id="A0A8X6UIH6"/>
<dbReference type="FunFam" id="4.10.410.10:FF:000004">
    <property type="entry name" value="Tissue factor pathway inhibitor"/>
    <property type="match status" value="1"/>
</dbReference>
<comment type="subcellular location">
    <subcellularLocation>
        <location evidence="1">Secreted</location>
    </subcellularLocation>
</comment>
<evidence type="ECO:0000259" key="7">
    <source>
        <dbReference type="PROSITE" id="PS50279"/>
    </source>
</evidence>
<dbReference type="Pfam" id="PF01826">
    <property type="entry name" value="TIL"/>
    <property type="match status" value="1"/>
</dbReference>
<evidence type="ECO:0000256" key="3">
    <source>
        <dbReference type="ARBA" id="ARBA00022690"/>
    </source>
</evidence>
<feature type="domain" description="BPTI/Kunitz inhibitor" evidence="7">
    <location>
        <begin position="133"/>
        <end position="183"/>
    </location>
</feature>
<dbReference type="SMART" id="SM00131">
    <property type="entry name" value="KU"/>
    <property type="match status" value="2"/>
</dbReference>
<dbReference type="Pfam" id="PF00014">
    <property type="entry name" value="Kunitz_BPTI"/>
    <property type="match status" value="2"/>
</dbReference>
<feature type="domain" description="BPTI/Kunitz inhibitor" evidence="7">
    <location>
        <begin position="72"/>
        <end position="122"/>
    </location>
</feature>
<organism evidence="8 9">
    <name type="scientific">Nephila pilipes</name>
    <name type="common">Giant wood spider</name>
    <name type="synonym">Nephila maculata</name>
    <dbReference type="NCBI Taxonomy" id="299642"/>
    <lineage>
        <taxon>Eukaryota</taxon>
        <taxon>Metazoa</taxon>
        <taxon>Ecdysozoa</taxon>
        <taxon>Arthropoda</taxon>
        <taxon>Chelicerata</taxon>
        <taxon>Arachnida</taxon>
        <taxon>Araneae</taxon>
        <taxon>Araneomorphae</taxon>
        <taxon>Entelegynae</taxon>
        <taxon>Araneoidea</taxon>
        <taxon>Nephilidae</taxon>
        <taxon>Nephila</taxon>
    </lineage>
</organism>
<accession>A0A8X6UIH6</accession>
<dbReference type="SUPFAM" id="SSF57362">
    <property type="entry name" value="BPTI-like"/>
    <property type="match status" value="2"/>
</dbReference>
<dbReference type="InterPro" id="IPR002919">
    <property type="entry name" value="TIL_dom"/>
</dbReference>
<gene>
    <name evidence="8" type="ORF">NPIL_422371</name>
</gene>
<dbReference type="GO" id="GO:0004867">
    <property type="term" value="F:serine-type endopeptidase inhibitor activity"/>
    <property type="evidence" value="ECO:0007669"/>
    <property type="project" value="UniProtKB-KW"/>
</dbReference>
<dbReference type="PRINTS" id="PR00759">
    <property type="entry name" value="BASICPTASE"/>
</dbReference>
<evidence type="ECO:0000256" key="1">
    <source>
        <dbReference type="ARBA" id="ARBA00004613"/>
    </source>
</evidence>
<keyword evidence="4" id="KW-0732">Signal</keyword>
<evidence type="ECO:0000256" key="5">
    <source>
        <dbReference type="ARBA" id="ARBA00022900"/>
    </source>
</evidence>